<keyword evidence="3" id="KW-0732">Signal</keyword>
<evidence type="ECO:0000256" key="3">
    <source>
        <dbReference type="SAM" id="SignalP"/>
    </source>
</evidence>
<keyword evidence="5" id="KW-1185">Reference proteome</keyword>
<evidence type="ECO:0000256" key="1">
    <source>
        <dbReference type="SAM" id="MobiDB-lite"/>
    </source>
</evidence>
<proteinExistence type="predicted"/>
<sequence length="413" mass="46850">MKTGVYLFAFALVRCDAFFQTTKTYRQTAFNKPTKIFASIEDSSTQNESFSDELQAKLKMETLSRITVPSFFSAVACYAVFPSLALWIQNAVHDSFDGASTGYGYEALNLILTDNSNQFIQNIHNALALIFSFLTGNTLFFMYRQQETLYYALFDEVTALTSLIEQSALLAEGREVYNVILKCISTYIEDDLKLVTDYKTIHGKSSSSHLNFLMNDMNLPREDLPSLILSRRPEHDPLENILYITSVGEPNRRIYSTVKELRQARARRLGALQRKMPEVNMYLLYVLGFTVWISFPIVAAGSETVGGDALLQVFRTQLSIGVFAMVGLLGIVNELKRPEIASAYNIDYSVLGKLMAGIEEDLERRIEKTKMTTEQSMRKSPQSESEETKGKRSQLRSFVQKRYKKLKAITARV</sequence>
<name>A0AAD3HDC4_9STRA</name>
<feature type="signal peptide" evidence="3">
    <location>
        <begin position="1"/>
        <end position="17"/>
    </location>
</feature>
<keyword evidence="2" id="KW-0812">Transmembrane</keyword>
<gene>
    <name evidence="4" type="ORF">CTEN210_15414</name>
</gene>
<comment type="caution">
    <text evidence="4">The sequence shown here is derived from an EMBL/GenBank/DDBJ whole genome shotgun (WGS) entry which is preliminary data.</text>
</comment>
<feature type="transmembrane region" description="Helical" evidence="2">
    <location>
        <begin position="123"/>
        <end position="143"/>
    </location>
</feature>
<feature type="region of interest" description="Disordered" evidence="1">
    <location>
        <begin position="368"/>
        <end position="398"/>
    </location>
</feature>
<feature type="transmembrane region" description="Helical" evidence="2">
    <location>
        <begin position="66"/>
        <end position="88"/>
    </location>
</feature>
<dbReference type="Proteomes" id="UP001054902">
    <property type="component" value="Unassembled WGS sequence"/>
</dbReference>
<keyword evidence="2" id="KW-1133">Transmembrane helix</keyword>
<organism evidence="4 5">
    <name type="scientific">Chaetoceros tenuissimus</name>
    <dbReference type="NCBI Taxonomy" id="426638"/>
    <lineage>
        <taxon>Eukaryota</taxon>
        <taxon>Sar</taxon>
        <taxon>Stramenopiles</taxon>
        <taxon>Ochrophyta</taxon>
        <taxon>Bacillariophyta</taxon>
        <taxon>Coscinodiscophyceae</taxon>
        <taxon>Chaetocerotophycidae</taxon>
        <taxon>Chaetocerotales</taxon>
        <taxon>Chaetocerotaceae</taxon>
        <taxon>Chaetoceros</taxon>
    </lineage>
</organism>
<accession>A0AAD3HDC4</accession>
<protein>
    <submittedName>
        <fullName evidence="4">Uncharacterized protein</fullName>
    </submittedName>
</protein>
<evidence type="ECO:0000256" key="2">
    <source>
        <dbReference type="SAM" id="Phobius"/>
    </source>
</evidence>
<evidence type="ECO:0000313" key="5">
    <source>
        <dbReference type="Proteomes" id="UP001054902"/>
    </source>
</evidence>
<feature type="transmembrane region" description="Helical" evidence="2">
    <location>
        <begin position="282"/>
        <end position="301"/>
    </location>
</feature>
<dbReference type="AlphaFoldDB" id="A0AAD3HDC4"/>
<feature type="compositionally biased region" description="Polar residues" evidence="1">
    <location>
        <begin position="372"/>
        <end position="383"/>
    </location>
</feature>
<dbReference type="EMBL" id="BLLK01000062">
    <property type="protein sequence ID" value="GFH58938.1"/>
    <property type="molecule type" value="Genomic_DNA"/>
</dbReference>
<reference evidence="4 5" key="1">
    <citation type="journal article" date="2021" name="Sci. Rep.">
        <title>The genome of the diatom Chaetoceros tenuissimus carries an ancient integrated fragment of an extant virus.</title>
        <authorList>
            <person name="Hongo Y."/>
            <person name="Kimura K."/>
            <person name="Takaki Y."/>
            <person name="Yoshida Y."/>
            <person name="Baba S."/>
            <person name="Kobayashi G."/>
            <person name="Nagasaki K."/>
            <person name="Hano T."/>
            <person name="Tomaru Y."/>
        </authorList>
    </citation>
    <scope>NUCLEOTIDE SEQUENCE [LARGE SCALE GENOMIC DNA]</scope>
    <source>
        <strain evidence="4 5">NIES-3715</strain>
    </source>
</reference>
<feature type="chain" id="PRO_5042106369" evidence="3">
    <location>
        <begin position="18"/>
        <end position="413"/>
    </location>
</feature>
<keyword evidence="2" id="KW-0472">Membrane</keyword>
<feature type="transmembrane region" description="Helical" evidence="2">
    <location>
        <begin position="313"/>
        <end position="332"/>
    </location>
</feature>
<evidence type="ECO:0000313" key="4">
    <source>
        <dbReference type="EMBL" id="GFH58938.1"/>
    </source>
</evidence>